<organism evidence="2 3">
    <name type="scientific">Zhongshania antarctica</name>
    <dbReference type="NCBI Taxonomy" id="641702"/>
    <lineage>
        <taxon>Bacteria</taxon>
        <taxon>Pseudomonadati</taxon>
        <taxon>Pseudomonadota</taxon>
        <taxon>Gammaproteobacteria</taxon>
        <taxon>Cellvibrionales</taxon>
        <taxon>Spongiibacteraceae</taxon>
        <taxon>Zhongshania</taxon>
    </lineage>
</organism>
<dbReference type="EMBL" id="JACHHW010000006">
    <property type="protein sequence ID" value="MBB5188303.1"/>
    <property type="molecule type" value="Genomic_DNA"/>
</dbReference>
<keyword evidence="2" id="KW-0808">Transferase</keyword>
<dbReference type="PANTHER" id="PTHR35894:SF1">
    <property type="entry name" value="PHOSPHORIBULOKINASE _ URIDINE KINASE FAMILY"/>
    <property type="match status" value="1"/>
</dbReference>
<evidence type="ECO:0000313" key="3">
    <source>
        <dbReference type="Proteomes" id="UP000536640"/>
    </source>
</evidence>
<reference evidence="2 3" key="1">
    <citation type="submission" date="2020-08" db="EMBL/GenBank/DDBJ databases">
        <title>Genomic Encyclopedia of Type Strains, Phase IV (KMG-IV): sequencing the most valuable type-strain genomes for metagenomic binning, comparative biology and taxonomic classification.</title>
        <authorList>
            <person name="Goeker M."/>
        </authorList>
    </citation>
    <scope>NUCLEOTIDE SEQUENCE [LARGE SCALE GENOMIC DNA]</scope>
    <source>
        <strain evidence="2 3">DSM 25701</strain>
    </source>
</reference>
<dbReference type="RefSeq" id="WP_184463531.1">
    <property type="nucleotide sequence ID" value="NZ_JACHHW010000006.1"/>
</dbReference>
<dbReference type="Pfam" id="PF05621">
    <property type="entry name" value="TniB"/>
    <property type="match status" value="1"/>
</dbReference>
<dbReference type="AlphaFoldDB" id="A0A840R746"/>
<protein>
    <submittedName>
        <fullName evidence="2">Adenylate kinase family enzyme</fullName>
    </submittedName>
</protein>
<dbReference type="PANTHER" id="PTHR35894">
    <property type="entry name" value="GENERAL SECRETION PATHWAY PROTEIN A-RELATED"/>
    <property type="match status" value="1"/>
</dbReference>
<dbReference type="InterPro" id="IPR003593">
    <property type="entry name" value="AAA+_ATPase"/>
</dbReference>
<dbReference type="InterPro" id="IPR008868">
    <property type="entry name" value="TniB"/>
</dbReference>
<keyword evidence="3" id="KW-1185">Reference proteome</keyword>
<accession>A0A840R746</accession>
<proteinExistence type="predicted"/>
<dbReference type="Proteomes" id="UP000536640">
    <property type="component" value="Unassembled WGS sequence"/>
</dbReference>
<dbReference type="Gene3D" id="3.40.50.300">
    <property type="entry name" value="P-loop containing nucleotide triphosphate hydrolases"/>
    <property type="match status" value="1"/>
</dbReference>
<dbReference type="SMART" id="SM00382">
    <property type="entry name" value="AAA"/>
    <property type="match status" value="1"/>
</dbReference>
<keyword evidence="2" id="KW-0418">Kinase</keyword>
<gene>
    <name evidence="2" type="ORF">HNQ57_002582</name>
</gene>
<evidence type="ECO:0000313" key="2">
    <source>
        <dbReference type="EMBL" id="MBB5188303.1"/>
    </source>
</evidence>
<comment type="caution">
    <text evidence="2">The sequence shown here is derived from an EMBL/GenBank/DDBJ whole genome shotgun (WGS) entry which is preliminary data.</text>
</comment>
<dbReference type="GO" id="GO:0016301">
    <property type="term" value="F:kinase activity"/>
    <property type="evidence" value="ECO:0007669"/>
    <property type="project" value="UniProtKB-KW"/>
</dbReference>
<dbReference type="InterPro" id="IPR027417">
    <property type="entry name" value="P-loop_NTPase"/>
</dbReference>
<sequence>MAMIRDEMRKAFHHKRCTPPDYKRLYSAIQRMHRRFGNRKDPGALAIFGESGCGKTTLSEDYFYKYCPYNNVSEAGKQKIHTVVWIEVPEYCTIRRFVTQICKRYGIPAPATDNADQLKDAVLAAMKSAGTQLLIIDEAQQFLSSNSVSGAKQVGHFVRHLMDASRVPFVFIGTPGYQAFIDADEPIRRRIKRRETMRGFTAPLEEKSIFHFTVLAMLKHLDDTCSRRLCSKLSSLELSQRLYLMSGGRIGPVVDFFDQYIEDEIEESSTKLTFGIPECLRAMECFDPPFEFHTSKPAFELNRSSLPKLLTKYPSPEAQ</sequence>
<dbReference type="InterPro" id="IPR052026">
    <property type="entry name" value="ExeA_AAA_ATPase_DNA-bind"/>
</dbReference>
<feature type="domain" description="AAA+ ATPase" evidence="1">
    <location>
        <begin position="41"/>
        <end position="201"/>
    </location>
</feature>
<evidence type="ECO:0000259" key="1">
    <source>
        <dbReference type="SMART" id="SM00382"/>
    </source>
</evidence>
<name>A0A840R746_9GAMM</name>
<dbReference type="SUPFAM" id="SSF52540">
    <property type="entry name" value="P-loop containing nucleoside triphosphate hydrolases"/>
    <property type="match status" value="1"/>
</dbReference>